<dbReference type="InterPro" id="IPR048955">
    <property type="entry name" value="Cip1-like_core"/>
</dbReference>
<dbReference type="PROSITE" id="PS51173">
    <property type="entry name" value="CBM2"/>
    <property type="match status" value="1"/>
</dbReference>
<keyword evidence="5" id="KW-1185">Reference proteome</keyword>
<dbReference type="InterPro" id="IPR001919">
    <property type="entry name" value="CBD2"/>
</dbReference>
<evidence type="ECO:0000256" key="2">
    <source>
        <dbReference type="SAM" id="SignalP"/>
    </source>
</evidence>
<evidence type="ECO:0000313" key="4">
    <source>
        <dbReference type="EMBL" id="SDL45140.1"/>
    </source>
</evidence>
<organism evidence="4 5">
    <name type="scientific">Glycomyces sambucus</name>
    <dbReference type="NCBI Taxonomy" id="380244"/>
    <lineage>
        <taxon>Bacteria</taxon>
        <taxon>Bacillati</taxon>
        <taxon>Actinomycetota</taxon>
        <taxon>Actinomycetes</taxon>
        <taxon>Glycomycetales</taxon>
        <taxon>Glycomycetaceae</taxon>
        <taxon>Glycomyces</taxon>
    </lineage>
</organism>
<name>A0A1G9K5F7_9ACTN</name>
<proteinExistence type="predicted"/>
<sequence>MASMPTRPRRLAAAVALSAAVAAGTIAIVAAGPAHAVGCQALDYRVVSDWGSGHQAAVSLTAEDGAVNGWEIEFQLRPGAQVQSAWNVDWSQSGTAFTGADVGWNATVGAGQTRELFGLVVSGAGAEPTEFTLNGVDCGTVEEPTETPSDDPTETPTEDPTDPPTDPPEPGECPAGAVCDGFENQTGTVPGGAWSVGAPDCTGSGAAAVDSTVANGGGKSIRVDGGATYCNHVFVGRTLPADADWFRVYMRHTTAQPANHTTMIAMQDRNDANSDLRLGGQNSMLQWNRESDDATLPEQSPAGVALSEPFPVNTWICVEYRITGGTLTTWVDGDPVTGLTADGTPTHDVDSQWLSKPSWNPDLADLRLGWESYGNDADTVWYDDVAFGPDRIGC</sequence>
<protein>
    <submittedName>
        <fullName evidence="4">Cellulose binding domain-containing protein</fullName>
    </submittedName>
</protein>
<evidence type="ECO:0000313" key="5">
    <source>
        <dbReference type="Proteomes" id="UP000198662"/>
    </source>
</evidence>
<dbReference type="InterPro" id="IPR008965">
    <property type="entry name" value="CBM2/CBM3_carb-bd_dom_sf"/>
</dbReference>
<feature type="compositionally biased region" description="Acidic residues" evidence="1">
    <location>
        <begin position="143"/>
        <end position="161"/>
    </location>
</feature>
<dbReference type="SUPFAM" id="SSF49384">
    <property type="entry name" value="Carbohydrate-binding domain"/>
    <property type="match status" value="1"/>
</dbReference>
<reference evidence="5" key="1">
    <citation type="submission" date="2016-10" db="EMBL/GenBank/DDBJ databases">
        <authorList>
            <person name="Varghese N."/>
            <person name="Submissions S."/>
        </authorList>
    </citation>
    <scope>NUCLEOTIDE SEQUENCE [LARGE SCALE GENOMIC DNA]</scope>
    <source>
        <strain evidence="5">CGMCC 4.3147</strain>
    </source>
</reference>
<dbReference type="InterPro" id="IPR012291">
    <property type="entry name" value="CBM2_carb-bd_dom_sf"/>
</dbReference>
<evidence type="ECO:0000259" key="3">
    <source>
        <dbReference type="PROSITE" id="PS51173"/>
    </source>
</evidence>
<dbReference type="Pfam" id="PF00553">
    <property type="entry name" value="CBM_2"/>
    <property type="match status" value="1"/>
</dbReference>
<dbReference type="GO" id="GO:0004553">
    <property type="term" value="F:hydrolase activity, hydrolyzing O-glycosyl compounds"/>
    <property type="evidence" value="ECO:0007669"/>
    <property type="project" value="InterPro"/>
</dbReference>
<dbReference type="Gene3D" id="2.60.40.290">
    <property type="match status" value="1"/>
</dbReference>
<feature type="compositionally biased region" description="Pro residues" evidence="1">
    <location>
        <begin position="162"/>
        <end position="171"/>
    </location>
</feature>
<dbReference type="AlphaFoldDB" id="A0A1G9K5F7"/>
<dbReference type="RefSeq" id="WP_218126633.1">
    <property type="nucleotide sequence ID" value="NZ_FNGF01000006.1"/>
</dbReference>
<feature type="region of interest" description="Disordered" evidence="1">
    <location>
        <begin position="131"/>
        <end position="179"/>
    </location>
</feature>
<gene>
    <name evidence="4" type="ORF">SAMN05216298_3868</name>
</gene>
<dbReference type="Proteomes" id="UP000198662">
    <property type="component" value="Unassembled WGS sequence"/>
</dbReference>
<feature type="signal peptide" evidence="2">
    <location>
        <begin position="1"/>
        <end position="36"/>
    </location>
</feature>
<dbReference type="STRING" id="380244.SAMN05216298_3868"/>
<keyword evidence="2" id="KW-0732">Signal</keyword>
<dbReference type="GO" id="GO:0030247">
    <property type="term" value="F:polysaccharide binding"/>
    <property type="evidence" value="ECO:0007669"/>
    <property type="project" value="UniProtKB-UniRule"/>
</dbReference>
<dbReference type="EMBL" id="FNGF01000006">
    <property type="protein sequence ID" value="SDL45140.1"/>
    <property type="molecule type" value="Genomic_DNA"/>
</dbReference>
<dbReference type="Gene3D" id="2.60.120.200">
    <property type="match status" value="1"/>
</dbReference>
<accession>A0A1G9K5F7</accession>
<feature type="domain" description="CBM2" evidence="3">
    <location>
        <begin position="32"/>
        <end position="141"/>
    </location>
</feature>
<dbReference type="Pfam" id="PF21340">
    <property type="entry name" value="Polysacc_lyase-like"/>
    <property type="match status" value="1"/>
</dbReference>
<evidence type="ECO:0000256" key="1">
    <source>
        <dbReference type="SAM" id="MobiDB-lite"/>
    </source>
</evidence>
<dbReference type="GO" id="GO:0005975">
    <property type="term" value="P:carbohydrate metabolic process"/>
    <property type="evidence" value="ECO:0007669"/>
    <property type="project" value="InterPro"/>
</dbReference>
<dbReference type="SMART" id="SM00637">
    <property type="entry name" value="CBD_II"/>
    <property type="match status" value="1"/>
</dbReference>
<feature type="chain" id="PRO_5011770357" evidence="2">
    <location>
        <begin position="37"/>
        <end position="394"/>
    </location>
</feature>